<protein>
    <submittedName>
        <fullName evidence="1">Uncharacterized protein</fullName>
    </submittedName>
</protein>
<gene>
    <name evidence="1" type="ORF">ATN88_03885</name>
</gene>
<evidence type="ECO:0000313" key="1">
    <source>
        <dbReference type="EMBL" id="KXF83439.1"/>
    </source>
</evidence>
<dbReference type="Proteomes" id="UP000070529">
    <property type="component" value="Unassembled WGS sequence"/>
</dbReference>
<reference evidence="1 2" key="1">
    <citation type="submission" date="2015-11" db="EMBL/GenBank/DDBJ databases">
        <title>Genomic Taxonomy of the Vibrionaceae.</title>
        <authorList>
            <person name="Gomez-Gil B."/>
            <person name="Enciso-Ibarra J."/>
        </authorList>
    </citation>
    <scope>NUCLEOTIDE SEQUENCE [LARGE SCALE GENOMIC DNA]</scope>
    <source>
        <strain evidence="1 2">CAIM 912</strain>
    </source>
</reference>
<accession>A0A135IDC2</accession>
<sequence length="68" mass="8087">MMLNFICELIESNRESWVVELTKFYGRDYGYGWRSCGFQSENALKCALKEQEKQESQSRAHRIRFSNS</sequence>
<name>A0A135IDC2_9GAMM</name>
<keyword evidence="2" id="KW-1185">Reference proteome</keyword>
<organism evidence="1 2">
    <name type="scientific">Enterovibrio coralii</name>
    <dbReference type="NCBI Taxonomy" id="294935"/>
    <lineage>
        <taxon>Bacteria</taxon>
        <taxon>Pseudomonadati</taxon>
        <taxon>Pseudomonadota</taxon>
        <taxon>Gammaproteobacteria</taxon>
        <taxon>Vibrionales</taxon>
        <taxon>Vibrionaceae</taxon>
        <taxon>Enterovibrio</taxon>
    </lineage>
</organism>
<dbReference type="EMBL" id="LNTY01000006">
    <property type="protein sequence ID" value="KXF83439.1"/>
    <property type="molecule type" value="Genomic_DNA"/>
</dbReference>
<dbReference type="AlphaFoldDB" id="A0A135IDC2"/>
<proteinExistence type="predicted"/>
<evidence type="ECO:0000313" key="2">
    <source>
        <dbReference type="Proteomes" id="UP000070529"/>
    </source>
</evidence>
<comment type="caution">
    <text evidence="1">The sequence shown here is derived from an EMBL/GenBank/DDBJ whole genome shotgun (WGS) entry which is preliminary data.</text>
</comment>